<reference evidence="2 3" key="1">
    <citation type="submission" date="2015-02" db="EMBL/GenBank/DDBJ databases">
        <title>Draft genome sequences of ten Microbacterium spp. with emphasis on heavy metal contaminated environments.</title>
        <authorList>
            <person name="Corretto E."/>
        </authorList>
    </citation>
    <scope>NUCLEOTIDE SEQUENCE [LARGE SCALE GENOMIC DNA]</scope>
    <source>
        <strain evidence="2 3">DSM 23848</strain>
    </source>
</reference>
<organism evidence="2 3">
    <name type="scientific">Microbacterium azadirachtae</name>
    <dbReference type="NCBI Taxonomy" id="582680"/>
    <lineage>
        <taxon>Bacteria</taxon>
        <taxon>Bacillati</taxon>
        <taxon>Actinomycetota</taxon>
        <taxon>Actinomycetes</taxon>
        <taxon>Micrococcales</taxon>
        <taxon>Microbacteriaceae</taxon>
        <taxon>Microbacterium</taxon>
    </lineage>
</organism>
<evidence type="ECO:0000313" key="3">
    <source>
        <dbReference type="Proteomes" id="UP000033448"/>
    </source>
</evidence>
<protein>
    <submittedName>
        <fullName evidence="2">Tropinesterase</fullName>
        <ecNumber evidence="2">3.1.1.10</ecNumber>
    </submittedName>
</protein>
<proteinExistence type="predicted"/>
<dbReference type="RefSeq" id="WP_045249141.1">
    <property type="nucleotide sequence ID" value="NZ_CP099706.1"/>
</dbReference>
<sequence>MSTPDLTPAFGGSVAAFSEGSSTLIAERTGSGSHVFLLAHGLGMGRSVFGELARRLDGTVVAVDLPGFGAAPEPELPLTMPEHADLIAAHLAATGTPPVIVIGHSMGSQVAAELAVRHPDRVRAVVLAAPTVDAGARRVARQALRFLHDTASIDPRVVIRGVREYLRAGPHIVRKIRATVAHRPEEVYPRIAVPTLVLRGERDPVSPRAWTQAVAEAIPRGEFAEIPGCGHETMIRDAEPAAARIHDFLSRI</sequence>
<gene>
    <name evidence="2" type="ORF">RL72_00396</name>
</gene>
<dbReference type="AlphaFoldDB" id="A0A0F0L8F9"/>
<dbReference type="Proteomes" id="UP000033448">
    <property type="component" value="Unassembled WGS sequence"/>
</dbReference>
<dbReference type="PATRIC" id="fig|582680.7.peg.411"/>
<dbReference type="PANTHER" id="PTHR43689">
    <property type="entry name" value="HYDROLASE"/>
    <property type="match status" value="1"/>
</dbReference>
<dbReference type="InterPro" id="IPR000073">
    <property type="entry name" value="AB_hydrolase_1"/>
</dbReference>
<dbReference type="PRINTS" id="PR00111">
    <property type="entry name" value="ABHYDROLASE"/>
</dbReference>
<evidence type="ECO:0000313" key="2">
    <source>
        <dbReference type="EMBL" id="KJL28590.1"/>
    </source>
</evidence>
<dbReference type="GO" id="GO:0050357">
    <property type="term" value="F:tropinesterase activity"/>
    <property type="evidence" value="ECO:0007669"/>
    <property type="project" value="UniProtKB-EC"/>
</dbReference>
<evidence type="ECO:0000259" key="1">
    <source>
        <dbReference type="Pfam" id="PF12697"/>
    </source>
</evidence>
<dbReference type="PANTHER" id="PTHR43689:SF8">
    <property type="entry name" value="ALPHA_BETA-HYDROLASES SUPERFAMILY PROTEIN"/>
    <property type="match status" value="1"/>
</dbReference>
<name>A0A0F0L8F9_9MICO</name>
<dbReference type="Gene3D" id="3.40.50.1820">
    <property type="entry name" value="alpha/beta hydrolase"/>
    <property type="match status" value="1"/>
</dbReference>
<keyword evidence="3" id="KW-1185">Reference proteome</keyword>
<feature type="domain" description="AB hydrolase-1" evidence="1">
    <location>
        <begin position="37"/>
        <end position="237"/>
    </location>
</feature>
<dbReference type="EMBL" id="JYIT01000050">
    <property type="protein sequence ID" value="KJL28590.1"/>
    <property type="molecule type" value="Genomic_DNA"/>
</dbReference>
<dbReference type="SUPFAM" id="SSF53474">
    <property type="entry name" value="alpha/beta-Hydrolases"/>
    <property type="match status" value="1"/>
</dbReference>
<comment type="caution">
    <text evidence="2">The sequence shown here is derived from an EMBL/GenBank/DDBJ whole genome shotgun (WGS) entry which is preliminary data.</text>
</comment>
<keyword evidence="2" id="KW-0378">Hydrolase</keyword>
<accession>A0A0F0L8F9</accession>
<dbReference type="InterPro" id="IPR029058">
    <property type="entry name" value="AB_hydrolase_fold"/>
</dbReference>
<dbReference type="EC" id="3.1.1.10" evidence="2"/>
<dbReference type="Pfam" id="PF12697">
    <property type="entry name" value="Abhydrolase_6"/>
    <property type="match status" value="1"/>
</dbReference>